<name>A0A026WX07_OOCBI</name>
<sequence length="35" mass="4142">MDSDNLEIAKLQEQLEMKHSEINKENVDKNDRKTP</sequence>
<accession>A0A026WX07</accession>
<evidence type="ECO:0000313" key="2">
    <source>
        <dbReference type="EMBL" id="EZA59654.1"/>
    </source>
</evidence>
<protein>
    <submittedName>
        <fullName evidence="2">Uncharacterized protein</fullName>
    </submittedName>
</protein>
<feature type="region of interest" description="Disordered" evidence="1">
    <location>
        <begin position="13"/>
        <end position="35"/>
    </location>
</feature>
<dbReference type="EMBL" id="KK107100">
    <property type="protein sequence ID" value="EZA59654.1"/>
    <property type="molecule type" value="Genomic_DNA"/>
</dbReference>
<dbReference type="Proteomes" id="UP000053097">
    <property type="component" value="Unassembled WGS sequence"/>
</dbReference>
<evidence type="ECO:0000313" key="3">
    <source>
        <dbReference type="Proteomes" id="UP000053097"/>
    </source>
</evidence>
<dbReference type="AlphaFoldDB" id="A0A026WX07"/>
<proteinExistence type="predicted"/>
<keyword evidence="3" id="KW-1185">Reference proteome</keyword>
<evidence type="ECO:0000256" key="1">
    <source>
        <dbReference type="SAM" id="MobiDB-lite"/>
    </source>
</evidence>
<gene>
    <name evidence="2" type="ORF">X777_16725</name>
</gene>
<organism evidence="2 3">
    <name type="scientific">Ooceraea biroi</name>
    <name type="common">Clonal raider ant</name>
    <name type="synonym">Cerapachys biroi</name>
    <dbReference type="NCBI Taxonomy" id="2015173"/>
    <lineage>
        <taxon>Eukaryota</taxon>
        <taxon>Metazoa</taxon>
        <taxon>Ecdysozoa</taxon>
        <taxon>Arthropoda</taxon>
        <taxon>Hexapoda</taxon>
        <taxon>Insecta</taxon>
        <taxon>Pterygota</taxon>
        <taxon>Neoptera</taxon>
        <taxon>Endopterygota</taxon>
        <taxon>Hymenoptera</taxon>
        <taxon>Apocrita</taxon>
        <taxon>Aculeata</taxon>
        <taxon>Formicoidea</taxon>
        <taxon>Formicidae</taxon>
        <taxon>Dorylinae</taxon>
        <taxon>Ooceraea</taxon>
    </lineage>
</organism>
<reference evidence="2 3" key="1">
    <citation type="journal article" date="2014" name="Curr. Biol.">
        <title>The genome of the clonal raider ant Cerapachys biroi.</title>
        <authorList>
            <person name="Oxley P.R."/>
            <person name="Ji L."/>
            <person name="Fetter-Pruneda I."/>
            <person name="McKenzie S.K."/>
            <person name="Li C."/>
            <person name="Hu H."/>
            <person name="Zhang G."/>
            <person name="Kronauer D.J."/>
        </authorList>
    </citation>
    <scope>NUCLEOTIDE SEQUENCE [LARGE SCALE GENOMIC DNA]</scope>
</reference>